<organism evidence="2">
    <name type="scientific">uncultured Caudovirales phage</name>
    <dbReference type="NCBI Taxonomy" id="2100421"/>
    <lineage>
        <taxon>Viruses</taxon>
        <taxon>Duplodnaviria</taxon>
        <taxon>Heunggongvirae</taxon>
        <taxon>Uroviricota</taxon>
        <taxon>Caudoviricetes</taxon>
        <taxon>Peduoviridae</taxon>
        <taxon>Maltschvirus</taxon>
        <taxon>Maltschvirus maltsch</taxon>
    </lineage>
</organism>
<reference evidence="2" key="1">
    <citation type="submission" date="2020-05" db="EMBL/GenBank/DDBJ databases">
        <authorList>
            <person name="Chiriac C."/>
            <person name="Salcher M."/>
            <person name="Ghai R."/>
            <person name="Kavagutti S V."/>
        </authorList>
    </citation>
    <scope>NUCLEOTIDE SEQUENCE</scope>
</reference>
<evidence type="ECO:0000259" key="1">
    <source>
        <dbReference type="Pfam" id="PF00535"/>
    </source>
</evidence>
<sequence>MFKGFSISVVTPTRNRADMLPELEKCIRAQSLLPDEWIIADSSDEPREYLTVMRTRAARQKIETRWVPIAHHNTGFARNRSVEAATGDIIVHMDDDDFYGAGHIQYLVEGLIQSGKQVIGYNSGRFRDEQGVYEYRSGREYAMGATLAYWRAYWTEHLFPGYLIGEDNAFVYDAADRGQLALLPGEAHFLGRIHPGNTSPKTVMLGCQEWRKVA</sequence>
<proteinExistence type="predicted"/>
<name>A0A6J5QJD9_9CAUD</name>
<feature type="domain" description="Glycosyltransferase 2-like" evidence="1">
    <location>
        <begin position="8"/>
        <end position="142"/>
    </location>
</feature>
<dbReference type="Gene3D" id="3.90.550.10">
    <property type="entry name" value="Spore Coat Polysaccharide Biosynthesis Protein SpsA, Chain A"/>
    <property type="match status" value="1"/>
</dbReference>
<dbReference type="CDD" id="cd00761">
    <property type="entry name" value="Glyco_tranf_GTA_type"/>
    <property type="match status" value="1"/>
</dbReference>
<protein>
    <submittedName>
        <fullName evidence="2">Glyco_tranf_GTA_type domain containing protein</fullName>
    </submittedName>
</protein>
<gene>
    <name evidence="2" type="ORF">UFOVP1122_6</name>
</gene>
<dbReference type="EMBL" id="LR797061">
    <property type="protein sequence ID" value="CAB4184473.1"/>
    <property type="molecule type" value="Genomic_DNA"/>
</dbReference>
<evidence type="ECO:0000313" key="2">
    <source>
        <dbReference type="EMBL" id="CAB4184473.1"/>
    </source>
</evidence>
<dbReference type="InterPro" id="IPR001173">
    <property type="entry name" value="Glyco_trans_2-like"/>
</dbReference>
<accession>A0A6J5QJD9</accession>
<dbReference type="SUPFAM" id="SSF53448">
    <property type="entry name" value="Nucleotide-diphospho-sugar transferases"/>
    <property type="match status" value="1"/>
</dbReference>
<dbReference type="InterPro" id="IPR029044">
    <property type="entry name" value="Nucleotide-diphossugar_trans"/>
</dbReference>
<dbReference type="Pfam" id="PF00535">
    <property type="entry name" value="Glycos_transf_2"/>
    <property type="match status" value="1"/>
</dbReference>